<sequence length="329" mass="34588">MTMWQLLSDDGAGAAEGLALDEALMARVARDAATPRPTLRLYTYADHAALVGRYQTLDAEVDLDACAATGTAVSRRATGGGAIVMGRGQLGVALVLPAGAASFRQLIPELGGGVVEGLGRLGVRAEFGGKNDLLAGGRKIAGLGMYLDTSGALLFHTSLLVDLDIDFMLRVLRIPAAKLADKGAAAVAERVTTVSRELGRPIGMDVLRDVIAEGFAARFGITLSDDEPAESERTAATGLVVSRYANTSWLDEQHAQPDGTGSATFKSPDGLVRVFVAAQGSLVKSLQFAGDFNAVPDGLRRLEHTLRWRHLNADTMHHLVAEVRSASGT</sequence>
<evidence type="ECO:0000313" key="2">
    <source>
        <dbReference type="EMBL" id="GAB90785.1"/>
    </source>
</evidence>
<reference evidence="2 3" key="1">
    <citation type="submission" date="2012-08" db="EMBL/GenBank/DDBJ databases">
        <title>Whole genome shotgun sequence of Gordonia rhizosphera NBRC 16068.</title>
        <authorList>
            <person name="Takarada H."/>
            <person name="Isaki S."/>
            <person name="Hosoyama A."/>
            <person name="Tsuchikane K."/>
            <person name="Katsumata H."/>
            <person name="Baba S."/>
            <person name="Ohji S."/>
            <person name="Yamazaki S."/>
            <person name="Fujita N."/>
        </authorList>
    </citation>
    <scope>NUCLEOTIDE SEQUENCE [LARGE SCALE GENOMIC DNA]</scope>
    <source>
        <strain evidence="2 3">NBRC 16068</strain>
    </source>
</reference>
<dbReference type="SUPFAM" id="SSF55681">
    <property type="entry name" value="Class II aaRS and biotin synthetases"/>
    <property type="match status" value="1"/>
</dbReference>
<dbReference type="STRING" id="1108045.GORHZ_118_00010"/>
<accession>K6VV94</accession>
<keyword evidence="3" id="KW-1185">Reference proteome</keyword>
<dbReference type="InterPro" id="IPR045864">
    <property type="entry name" value="aa-tRNA-synth_II/BPL/LPL"/>
</dbReference>
<name>K6VV94_9ACTN</name>
<dbReference type="InterPro" id="IPR004143">
    <property type="entry name" value="BPL_LPL_catalytic"/>
</dbReference>
<dbReference type="AlphaFoldDB" id="K6VV94"/>
<dbReference type="Gene3D" id="3.30.930.10">
    <property type="entry name" value="Bira Bifunctional Protein, Domain 2"/>
    <property type="match status" value="1"/>
</dbReference>
<proteinExistence type="predicted"/>
<dbReference type="OrthoDB" id="9788148at2"/>
<dbReference type="PROSITE" id="PS51733">
    <property type="entry name" value="BPL_LPL_CATALYTIC"/>
    <property type="match status" value="1"/>
</dbReference>
<dbReference type="PANTHER" id="PTHR43679">
    <property type="entry name" value="OCTANOYLTRANSFERASE LIPM-RELATED"/>
    <property type="match status" value="1"/>
</dbReference>
<protein>
    <submittedName>
        <fullName evidence="2">Putative lipoate-protein ligase</fullName>
    </submittedName>
</protein>
<feature type="non-terminal residue" evidence="2">
    <location>
        <position position="329"/>
    </location>
</feature>
<dbReference type="EMBL" id="BAHC01000118">
    <property type="protein sequence ID" value="GAB90785.1"/>
    <property type="molecule type" value="Genomic_DNA"/>
</dbReference>
<feature type="domain" description="BPL/LPL catalytic" evidence="1">
    <location>
        <begin position="33"/>
        <end position="223"/>
    </location>
</feature>
<dbReference type="Pfam" id="PF21948">
    <property type="entry name" value="LplA-B_cat"/>
    <property type="match status" value="1"/>
</dbReference>
<dbReference type="GO" id="GO:0016874">
    <property type="term" value="F:ligase activity"/>
    <property type="evidence" value="ECO:0007669"/>
    <property type="project" value="UniProtKB-KW"/>
</dbReference>
<dbReference type="RefSeq" id="WP_006333857.1">
    <property type="nucleotide sequence ID" value="NZ_BAHC01000118.1"/>
</dbReference>
<keyword evidence="2" id="KW-0436">Ligase</keyword>
<dbReference type="Proteomes" id="UP000008363">
    <property type="component" value="Unassembled WGS sequence"/>
</dbReference>
<comment type="caution">
    <text evidence="2">The sequence shown here is derived from an EMBL/GenBank/DDBJ whole genome shotgun (WGS) entry which is preliminary data.</text>
</comment>
<gene>
    <name evidence="2" type="ORF">GORHZ_118_00010</name>
</gene>
<dbReference type="CDD" id="cd16443">
    <property type="entry name" value="LplA"/>
    <property type="match status" value="1"/>
</dbReference>
<dbReference type="eggNOG" id="COG0095">
    <property type="taxonomic scope" value="Bacteria"/>
</dbReference>
<dbReference type="PANTHER" id="PTHR43679:SF2">
    <property type="entry name" value="OCTANOYL-[GCVH]:PROTEIN N-OCTANOYLTRANSFERASE"/>
    <property type="match status" value="1"/>
</dbReference>
<dbReference type="InterPro" id="IPR050664">
    <property type="entry name" value="Octanoyltrans_LipM/LipL"/>
</dbReference>
<organism evidence="2 3">
    <name type="scientific">Gordonia rhizosphera NBRC 16068</name>
    <dbReference type="NCBI Taxonomy" id="1108045"/>
    <lineage>
        <taxon>Bacteria</taxon>
        <taxon>Bacillati</taxon>
        <taxon>Actinomycetota</taxon>
        <taxon>Actinomycetes</taxon>
        <taxon>Mycobacteriales</taxon>
        <taxon>Gordoniaceae</taxon>
        <taxon>Gordonia</taxon>
    </lineage>
</organism>
<evidence type="ECO:0000259" key="1">
    <source>
        <dbReference type="PROSITE" id="PS51733"/>
    </source>
</evidence>
<dbReference type="Gene3D" id="3.30.390.50">
    <property type="entry name" value="CO dehydrogenase flavoprotein, C-terminal domain"/>
    <property type="match status" value="1"/>
</dbReference>
<evidence type="ECO:0000313" key="3">
    <source>
        <dbReference type="Proteomes" id="UP000008363"/>
    </source>
</evidence>